<dbReference type="EMBL" id="BAABDK010000018">
    <property type="protein sequence ID" value="GAA4039143.1"/>
    <property type="molecule type" value="Genomic_DNA"/>
</dbReference>
<keyword evidence="2" id="KW-1185">Reference proteome</keyword>
<evidence type="ECO:0000313" key="1">
    <source>
        <dbReference type="EMBL" id="GAA4039143.1"/>
    </source>
</evidence>
<gene>
    <name evidence="1" type="ORF">GCM10022409_26000</name>
</gene>
<organism evidence="1 2">
    <name type="scientific">Hymenobacter glaciei</name>
    <dbReference type="NCBI Taxonomy" id="877209"/>
    <lineage>
        <taxon>Bacteria</taxon>
        <taxon>Pseudomonadati</taxon>
        <taxon>Bacteroidota</taxon>
        <taxon>Cytophagia</taxon>
        <taxon>Cytophagales</taxon>
        <taxon>Hymenobacteraceae</taxon>
        <taxon>Hymenobacter</taxon>
    </lineage>
</organism>
<accession>A0ABP7UB28</accession>
<reference evidence="2" key="1">
    <citation type="journal article" date="2019" name="Int. J. Syst. Evol. Microbiol.">
        <title>The Global Catalogue of Microorganisms (GCM) 10K type strain sequencing project: providing services to taxonomists for standard genome sequencing and annotation.</title>
        <authorList>
            <consortium name="The Broad Institute Genomics Platform"/>
            <consortium name="The Broad Institute Genome Sequencing Center for Infectious Disease"/>
            <person name="Wu L."/>
            <person name="Ma J."/>
        </authorList>
    </citation>
    <scope>NUCLEOTIDE SEQUENCE [LARGE SCALE GENOMIC DNA]</scope>
    <source>
        <strain evidence="2">JCM 17225</strain>
    </source>
</reference>
<sequence length="239" mass="26413">MQGAYSTYFDNLFLSLRMARPEYKAQAQYTLRTLREAALGAAFTPLLAELETAIAGFDENLTDRNQSTAGGTEAFHAARAKWLEFVDDTMKDYVTPKLRKLPVYADFKKFGKSKLAGRNQPKLLTDSKLLLNLYVANQAALYPTLGADAQQLYAALDAADETRDTQDGDITDAQLALADDRAAIARAQHRLKAQLELKFEQPEKVYSFFDFAKAEYARKAQKKAAKKAAAAPDLSAPAS</sequence>
<name>A0ABP7UB28_9BACT</name>
<evidence type="ECO:0000313" key="2">
    <source>
        <dbReference type="Proteomes" id="UP001501469"/>
    </source>
</evidence>
<dbReference type="Proteomes" id="UP001501469">
    <property type="component" value="Unassembled WGS sequence"/>
</dbReference>
<dbReference type="RefSeq" id="WP_345055154.1">
    <property type="nucleotide sequence ID" value="NZ_BAABDK010000018.1"/>
</dbReference>
<proteinExistence type="predicted"/>
<protein>
    <submittedName>
        <fullName evidence="1">Uncharacterized protein</fullName>
    </submittedName>
</protein>
<comment type="caution">
    <text evidence="1">The sequence shown here is derived from an EMBL/GenBank/DDBJ whole genome shotgun (WGS) entry which is preliminary data.</text>
</comment>